<feature type="domain" description="VWFA" evidence="1">
    <location>
        <begin position="37"/>
        <end position="220"/>
    </location>
</feature>
<dbReference type="Pfam" id="PF00092">
    <property type="entry name" value="VWA"/>
    <property type="match status" value="1"/>
</dbReference>
<proteinExistence type="predicted"/>
<dbReference type="SUPFAM" id="SSF53300">
    <property type="entry name" value="vWA-like"/>
    <property type="match status" value="1"/>
</dbReference>
<evidence type="ECO:0000313" key="2">
    <source>
        <dbReference type="EMBL" id="CAG8574683.1"/>
    </source>
</evidence>
<organism evidence="2 3">
    <name type="scientific">Paraglomus occultum</name>
    <dbReference type="NCBI Taxonomy" id="144539"/>
    <lineage>
        <taxon>Eukaryota</taxon>
        <taxon>Fungi</taxon>
        <taxon>Fungi incertae sedis</taxon>
        <taxon>Mucoromycota</taxon>
        <taxon>Glomeromycotina</taxon>
        <taxon>Glomeromycetes</taxon>
        <taxon>Paraglomerales</taxon>
        <taxon>Paraglomeraceae</taxon>
        <taxon>Paraglomus</taxon>
    </lineage>
</organism>
<dbReference type="EMBL" id="CAJVPJ010001085">
    <property type="protein sequence ID" value="CAG8574683.1"/>
    <property type="molecule type" value="Genomic_DNA"/>
</dbReference>
<dbReference type="CDD" id="cd00198">
    <property type="entry name" value="vWFA"/>
    <property type="match status" value="1"/>
</dbReference>
<dbReference type="SMART" id="SM00327">
    <property type="entry name" value="VWA"/>
    <property type="match status" value="1"/>
</dbReference>
<dbReference type="OrthoDB" id="10006997at2759"/>
<dbReference type="PROSITE" id="PS50234">
    <property type="entry name" value="VWFA"/>
    <property type="match status" value="1"/>
</dbReference>
<evidence type="ECO:0000313" key="3">
    <source>
        <dbReference type="Proteomes" id="UP000789572"/>
    </source>
</evidence>
<evidence type="ECO:0000259" key="1">
    <source>
        <dbReference type="PROSITE" id="PS50234"/>
    </source>
</evidence>
<dbReference type="AlphaFoldDB" id="A0A9N9BQJ7"/>
<comment type="caution">
    <text evidence="2">The sequence shown here is derived from an EMBL/GenBank/DDBJ whole genome shotgun (WGS) entry which is preliminary data.</text>
</comment>
<reference evidence="2" key="1">
    <citation type="submission" date="2021-06" db="EMBL/GenBank/DDBJ databases">
        <authorList>
            <person name="Kallberg Y."/>
            <person name="Tangrot J."/>
            <person name="Rosling A."/>
        </authorList>
    </citation>
    <scope>NUCLEOTIDE SEQUENCE</scope>
    <source>
        <strain evidence="2">IA702</strain>
    </source>
</reference>
<gene>
    <name evidence="2" type="ORF">POCULU_LOCUS6174</name>
</gene>
<keyword evidence="3" id="KW-1185">Reference proteome</keyword>
<accession>A0A9N9BQJ7</accession>
<protein>
    <submittedName>
        <fullName evidence="2">5301_t:CDS:1</fullName>
    </submittedName>
</protein>
<dbReference type="InterPro" id="IPR036465">
    <property type="entry name" value="vWFA_dom_sf"/>
</dbReference>
<dbReference type="Gene3D" id="3.40.50.410">
    <property type="entry name" value="von Willebrand factor, type A domain"/>
    <property type="match status" value="1"/>
</dbReference>
<sequence length="1061" mass="121225">MTQVEVSYLQLTQDKTVLSASVPQTVISQWFTSRRISLFIALDVSGSMSGSGIIQAKAAILTLLEKLLSTGAVLETDITCFFFHHYCQVVPFEEHPELRWANNGIRRYFDNVNAGGGTSFGSVFTSICDNIYRAKHDLVIIFFTDGQDGSGLSKQDKLRLAKTFADSDVAVEVHTIGFTSDHDAALLSWLTTTGTNQGNFQYVKSSSDIPETMNVTLDLLSLGDRTLHLKVDEFESMRISINDEGKGTVILPNEQAANLEKKQIVLMKDKDGIENKRINSIRRVEENSSEANLLYVHFIQREITRLSNEVINLTHKSNRKFLNDVSDEASKYDEKLNLTLESAFKTKSSHRNVTIQLCMETKTILNRFKGLLSEALKGTLTNEKIANFNDLAYKNVTKQRLKKKLDSRIMRNVEQMEAVEERIKKVVNTLDFNKLEEEETPENLRTFTCALTTDNYIEAMREGECLCLTLDLGRSQAAIADPTQMKIKKINQSFLTSDAFMNSVKYALEEAQSAEDVHGGFSGSSFSASILKGLAREDITGVLPIYINDKHWLIAKEKMKPIMGYVTTLDVLGYTYSQMTTIPFLVLARALSDTSTQFRQWQLKLILETCDAIYKQSTNLREENKQLFAKYLASPLNRTIDMVANNDVFLGHLLCAFRCGDVSVLSLQTWLDGGMVKYLIEEIIRRRLNTSINVIDNHFGNIQRALGIDQTKYFDVPRDEFEQAYTAYLKQIKEASKTAHNRYVSAFHAATESSIAINEKIEERLEIDVKPKSEQPTIKTIYYDPNTYEMPETTKTIIVTIKRETMHQVETILRFNKLFEYAITNATPIVTETSDLRNFTEDDTQLAHKFYASFSPKVLLATFLQAFNHRQNSARREAAEADPSSFYEPFSDVTADIIISENFNDYVNRITKRMMNNIIESYMHQEDNAIGLSFWEADSVEEAAGMLMLNVRFRGRKVYAQIVKAIQKPNMPFSREKIQMVTTGVCRGVKLFEDRSGTVWLPSRKNLYRTLRAQKPNIPDIDFWVGLFPSFKVYLEHQFDDKYIENKKHERYLERISRMKF</sequence>
<dbReference type="Proteomes" id="UP000789572">
    <property type="component" value="Unassembled WGS sequence"/>
</dbReference>
<name>A0A9N9BQJ7_9GLOM</name>
<dbReference type="InterPro" id="IPR002035">
    <property type="entry name" value="VWF_A"/>
</dbReference>